<dbReference type="VEuPathDB" id="FungiDB:CC77DRAFT_1002295"/>
<evidence type="ECO:0000313" key="1">
    <source>
        <dbReference type="EMBL" id="RYN53069.1"/>
    </source>
</evidence>
<protein>
    <submittedName>
        <fullName evidence="1">Uncharacterized protein</fullName>
    </submittedName>
</protein>
<accession>A0A4Q4MMC6</accession>
<dbReference type="EMBL" id="PDXD01000247">
    <property type="protein sequence ID" value="RYN53069.1"/>
    <property type="molecule type" value="Genomic_DNA"/>
</dbReference>
<evidence type="ECO:0000313" key="2">
    <source>
        <dbReference type="Proteomes" id="UP000291422"/>
    </source>
</evidence>
<name>A0A4Q4MMC6_ALTAL</name>
<reference evidence="2" key="1">
    <citation type="journal article" date="2019" name="bioRxiv">
        <title>Genomics, evolutionary history and diagnostics of the Alternaria alternata species group including apple and Asian pear pathotypes.</title>
        <authorList>
            <person name="Armitage A.D."/>
            <person name="Cockerton H.M."/>
            <person name="Sreenivasaprasad S."/>
            <person name="Woodhall J.W."/>
            <person name="Lane C.R."/>
            <person name="Harrison R.J."/>
            <person name="Clarkson J.P."/>
        </authorList>
    </citation>
    <scope>NUCLEOTIDE SEQUENCE [LARGE SCALE GENOMIC DNA]</scope>
    <source>
        <strain evidence="2">FERA 1177</strain>
    </source>
</reference>
<sequence>MHSEQTLMNLVKQHIREWCPEDITVWMTCGQSTMPSIPIRVSEFVPEDEALLMQIQYKEGTEIRKRSPALGIQQIGLLERSTFSKYVSDIVDHHLDAFNRLCWADEEHDFPPNLFALLVTAPLRDGNETYLVRESLRLVVVTFIMGHTLTIDEGKKAETLSHMRSYNSQNANAEDYISSRLTNRQLKYCFSDLQQSILANVLGGLQKMLDSSRLHESWLVAFIIVLYISMAQEDYQQTI</sequence>
<dbReference type="PANTHER" id="PTHR35392">
    <property type="entry name" value="ZN(II)2CYS6 TRANSCRIPTION FACTOR (EUROFUNG)-RELATED-RELATED"/>
    <property type="match status" value="1"/>
</dbReference>
<feature type="non-terminal residue" evidence="1">
    <location>
        <position position="239"/>
    </location>
</feature>
<proteinExistence type="predicted"/>
<dbReference type="Proteomes" id="UP000291422">
    <property type="component" value="Unassembled WGS sequence"/>
</dbReference>
<dbReference type="InterPro" id="IPR052973">
    <property type="entry name" value="Fungal_sec-metab_reg_TF"/>
</dbReference>
<dbReference type="PANTHER" id="PTHR35392:SF1">
    <property type="entry name" value="ZN(II)2CYS6 TRANSCRIPTION FACTOR (EUROFUNG)"/>
    <property type="match status" value="1"/>
</dbReference>
<dbReference type="AlphaFoldDB" id="A0A4Q4MMC6"/>
<gene>
    <name evidence="1" type="ORF">AA0117_g13352</name>
</gene>
<organism evidence="1 2">
    <name type="scientific">Alternaria alternata</name>
    <name type="common">Alternaria rot fungus</name>
    <name type="synonym">Torula alternata</name>
    <dbReference type="NCBI Taxonomy" id="5599"/>
    <lineage>
        <taxon>Eukaryota</taxon>
        <taxon>Fungi</taxon>
        <taxon>Dikarya</taxon>
        <taxon>Ascomycota</taxon>
        <taxon>Pezizomycotina</taxon>
        <taxon>Dothideomycetes</taxon>
        <taxon>Pleosporomycetidae</taxon>
        <taxon>Pleosporales</taxon>
        <taxon>Pleosporineae</taxon>
        <taxon>Pleosporaceae</taxon>
        <taxon>Alternaria</taxon>
        <taxon>Alternaria sect. Alternaria</taxon>
        <taxon>Alternaria alternata complex</taxon>
    </lineage>
</organism>
<comment type="caution">
    <text evidence="1">The sequence shown here is derived from an EMBL/GenBank/DDBJ whole genome shotgun (WGS) entry which is preliminary data.</text>
</comment>